<dbReference type="EMBL" id="CP102845">
    <property type="protein sequence ID" value="UVF19325.1"/>
    <property type="molecule type" value="Genomic_DNA"/>
</dbReference>
<reference evidence="1" key="1">
    <citation type="submission" date="2022-08" db="EMBL/GenBank/DDBJ databases">
        <title>Microvirga terrae sp. nov., isolated from soil.</title>
        <authorList>
            <person name="Kim K.H."/>
            <person name="Seo Y.L."/>
            <person name="Kim J.M."/>
            <person name="Lee J.K."/>
            <person name="Han D.M."/>
            <person name="Jeon C.O."/>
        </authorList>
    </citation>
    <scope>NUCLEOTIDE SEQUENCE</scope>
    <source>
        <strain evidence="1">R24</strain>
    </source>
</reference>
<organism evidence="1 2">
    <name type="scientific">Microvirga terrae</name>
    <dbReference type="NCBI Taxonomy" id="2740529"/>
    <lineage>
        <taxon>Bacteria</taxon>
        <taxon>Pseudomonadati</taxon>
        <taxon>Pseudomonadota</taxon>
        <taxon>Alphaproteobacteria</taxon>
        <taxon>Hyphomicrobiales</taxon>
        <taxon>Methylobacteriaceae</taxon>
        <taxon>Microvirga</taxon>
    </lineage>
</organism>
<dbReference type="Proteomes" id="UP001017257">
    <property type="component" value="Chromosome"/>
</dbReference>
<name>A0ABY5RPZ2_9HYPH</name>
<keyword evidence="2" id="KW-1185">Reference proteome</keyword>
<sequence>MGKRRRIRINATALLQVMKPDFIDNKTAEAAQHSCLLRRELARFGIKNTQGAEPGAGLGDQGRSSVKPDLRFTVDIRVGRELAIRLRVRHYESHVVQDRVGAECMLPGQLSQVAEAEPGLEPDALRINQGYEDDRDLKKVLGDTTDPL</sequence>
<gene>
    <name evidence="1" type="ORF">HPT29_023335</name>
</gene>
<proteinExistence type="predicted"/>
<protein>
    <submittedName>
        <fullName evidence="1">Uncharacterized protein</fullName>
    </submittedName>
</protein>
<accession>A0ABY5RPZ2</accession>
<evidence type="ECO:0000313" key="1">
    <source>
        <dbReference type="EMBL" id="UVF19325.1"/>
    </source>
</evidence>
<evidence type="ECO:0000313" key="2">
    <source>
        <dbReference type="Proteomes" id="UP001017257"/>
    </source>
</evidence>